<dbReference type="Pfam" id="PF21184">
    <property type="entry name" value="HAT1_C_fung"/>
    <property type="match status" value="1"/>
</dbReference>
<evidence type="ECO:0000256" key="12">
    <source>
        <dbReference type="ARBA" id="ARBA00023315"/>
    </source>
</evidence>
<dbReference type="PANTHER" id="PTHR12046">
    <property type="entry name" value="HISTONE ACETYLTRANSFERASE TYPE B CATALYTIC SUBUNIT"/>
    <property type="match status" value="1"/>
</dbReference>
<keyword evidence="9" id="KW-0156">Chromatin regulator</keyword>
<dbReference type="SUPFAM" id="SSF55729">
    <property type="entry name" value="Acyl-CoA N-acyltransferases (Nat)"/>
    <property type="match status" value="1"/>
</dbReference>
<feature type="region of interest" description="Interaction with histone H4 N-terminus" evidence="16">
    <location>
        <begin position="193"/>
        <end position="195"/>
    </location>
</feature>
<dbReference type="OMA" id="WTCDAND"/>
<evidence type="ECO:0000256" key="15">
    <source>
        <dbReference type="PIRSR" id="PIRSR038084-1"/>
    </source>
</evidence>
<proteinExistence type="inferred from homology"/>
<protein>
    <recommendedName>
        <fullName evidence="5 14">Histone acetyltransferase type B catalytic subunit</fullName>
        <ecNumber evidence="4 14">2.3.1.48</ecNumber>
    </recommendedName>
</protein>
<evidence type="ECO:0000256" key="6">
    <source>
        <dbReference type="ARBA" id="ARBA00022490"/>
    </source>
</evidence>
<feature type="site" description="Interaction with histone H4 N-terminus" evidence="17">
    <location>
        <position position="173"/>
    </location>
</feature>
<evidence type="ECO:0000259" key="18">
    <source>
        <dbReference type="Pfam" id="PF00583"/>
    </source>
</evidence>
<dbReference type="GO" id="GO:0042393">
    <property type="term" value="F:histone binding"/>
    <property type="evidence" value="ECO:0007669"/>
    <property type="project" value="InterPro"/>
</dbReference>
<keyword evidence="11 14" id="KW-0539">Nucleus</keyword>
<evidence type="ECO:0000256" key="14">
    <source>
        <dbReference type="PIRNR" id="PIRNR038084"/>
    </source>
</evidence>
<dbReference type="Gene3D" id="3.40.630.30">
    <property type="match status" value="1"/>
</dbReference>
<keyword evidence="6 14" id="KW-0963">Cytoplasm</keyword>
<keyword evidence="8" id="KW-0227">DNA damage</keyword>
<evidence type="ECO:0000256" key="3">
    <source>
        <dbReference type="ARBA" id="ARBA00010543"/>
    </source>
</evidence>
<evidence type="ECO:0000256" key="2">
    <source>
        <dbReference type="ARBA" id="ARBA00004496"/>
    </source>
</evidence>
<feature type="binding site" evidence="16">
    <location>
        <position position="266"/>
    </location>
    <ligand>
        <name>acetyl-CoA</name>
        <dbReference type="ChEBI" id="CHEBI:57288"/>
    </ligand>
</feature>
<dbReference type="HOGENOM" id="CLU_036024_2_1_1"/>
<dbReference type="Gene3D" id="1.10.10.390">
    <property type="match status" value="1"/>
</dbReference>
<evidence type="ECO:0000256" key="8">
    <source>
        <dbReference type="ARBA" id="ARBA00022763"/>
    </source>
</evidence>
<evidence type="ECO:0000256" key="16">
    <source>
        <dbReference type="PIRSR" id="PIRSR038084-2"/>
    </source>
</evidence>
<dbReference type="GO" id="GO:0000781">
    <property type="term" value="C:chromosome, telomeric region"/>
    <property type="evidence" value="ECO:0007669"/>
    <property type="project" value="GOC"/>
</dbReference>
<dbReference type="AlphaFoldDB" id="G8BS97"/>
<accession>G8BS97</accession>
<evidence type="ECO:0000256" key="9">
    <source>
        <dbReference type="ARBA" id="ARBA00022853"/>
    </source>
</evidence>
<dbReference type="InterPro" id="IPR013523">
    <property type="entry name" value="Hist_AcTrfase_HAT1_C"/>
</dbReference>
<dbReference type="InterPro" id="IPR037113">
    <property type="entry name" value="Hat1_N_sf"/>
</dbReference>
<dbReference type="STRING" id="1071381.G8BS97"/>
<dbReference type="GO" id="GO:0004402">
    <property type="term" value="F:histone acetyltransferase activity"/>
    <property type="evidence" value="ECO:0007669"/>
    <property type="project" value="UniProtKB-UniRule"/>
</dbReference>
<feature type="binding site" evidence="16">
    <location>
        <begin position="226"/>
        <end position="232"/>
    </location>
    <ligand>
        <name>acetyl-CoA</name>
        <dbReference type="ChEBI" id="CHEBI:57288"/>
    </ligand>
</feature>
<dbReference type="FunFam" id="3.40.630.30:FF:000114">
    <property type="entry name" value="Histone acetyltransferase type B catalytic subunit"/>
    <property type="match status" value="1"/>
</dbReference>
<dbReference type="Pfam" id="PF00583">
    <property type="entry name" value="Acetyltransf_1"/>
    <property type="match status" value="1"/>
</dbReference>
<evidence type="ECO:0000259" key="19">
    <source>
        <dbReference type="Pfam" id="PF10394"/>
    </source>
</evidence>
<dbReference type="OrthoDB" id="10253098at2759"/>
<sequence>MSINDFKPEVWTSSSNGALKVSLVTENAVTFSPQFTYPIYGDSEQIFGYKDLTIHLVFDAITLKPFVNVKYSQKLDEDADDIEAKLLEFLPKDDIIIKDEAKWISAFEKERIEYALPPDKFKISEYKIENDEYVVYKVPLGNEQTKKMHLRIQILSLLYIEAASYIEADDPNWEIVWSFNKNTKECAGYVTTYRYWKYKGGKNFDENDNLKYRGKISQFLVLPPYQGKGHGSKIYSAIYNNWLTDSTIAELTVEDPNESFDDLRDRCDLTTLYESGVFESIPEAFPIDETWIDETQQKFKVEKRQFNRLVEMMMLKTEHKSYGLQVKKRLYIKNYDALVDMEDQEKKDALEKSFLMLDEDYKRILSACNLVKRKNNNTVQNDNGAKKLKL</sequence>
<dbReference type="InterPro" id="IPR016181">
    <property type="entry name" value="Acyl_CoA_acyltransferase"/>
</dbReference>
<dbReference type="GO" id="GO:0000123">
    <property type="term" value="C:histone acetyltransferase complex"/>
    <property type="evidence" value="ECO:0007669"/>
    <property type="project" value="EnsemblFungi"/>
</dbReference>
<dbReference type="Gene3D" id="3.90.360.10">
    <property type="entry name" value="Histone acetyl transferase 1 (HAT1), N-terminal domain"/>
    <property type="match status" value="1"/>
</dbReference>
<dbReference type="InterPro" id="IPR019467">
    <property type="entry name" value="Hat1_N"/>
</dbReference>
<reference evidence="20 21" key="1">
    <citation type="journal article" date="2011" name="Proc. Natl. Acad. Sci. U.S.A.">
        <title>Evolutionary erosion of yeast sex chromosomes by mating-type switching accidents.</title>
        <authorList>
            <person name="Gordon J.L."/>
            <person name="Armisen D."/>
            <person name="Proux-Wera E."/>
            <person name="Oheigeartaigh S.S."/>
            <person name="Byrne K.P."/>
            <person name="Wolfe K.H."/>
        </authorList>
    </citation>
    <scope>NUCLEOTIDE SEQUENCE [LARGE SCALE GENOMIC DNA]</scope>
    <source>
        <strain evidence="21">ATCC 24235 / CBS 4417 / NBRC 1672 / NRRL Y-8282 / UCD 70-5</strain>
    </source>
</reference>
<dbReference type="InterPro" id="IPR000182">
    <property type="entry name" value="GNAT_dom"/>
</dbReference>
<dbReference type="eggNOG" id="KOG2696">
    <property type="taxonomic scope" value="Eukaryota"/>
</dbReference>
<feature type="domain" description="N-acetyltransferase" evidence="18">
    <location>
        <begin position="175"/>
        <end position="258"/>
    </location>
</feature>
<dbReference type="GO" id="GO:0003682">
    <property type="term" value="F:chromatin binding"/>
    <property type="evidence" value="ECO:0007669"/>
    <property type="project" value="EnsemblFungi"/>
</dbReference>
<dbReference type="GeneID" id="11531085"/>
<dbReference type="GO" id="GO:0031509">
    <property type="term" value="P:subtelomeric heterochromatin formation"/>
    <property type="evidence" value="ECO:0007669"/>
    <property type="project" value="EnsemblFungi"/>
</dbReference>
<dbReference type="GO" id="GO:0005634">
    <property type="term" value="C:nucleus"/>
    <property type="evidence" value="ECO:0007669"/>
    <property type="project" value="UniProtKB-SubCell"/>
</dbReference>
<evidence type="ECO:0000256" key="11">
    <source>
        <dbReference type="ARBA" id="ARBA00023242"/>
    </source>
</evidence>
<dbReference type="Proteomes" id="UP000005666">
    <property type="component" value="Chromosome 4"/>
</dbReference>
<dbReference type="KEGG" id="tpf:TPHA_0D00750"/>
<keyword evidence="21" id="KW-1185">Reference proteome</keyword>
<dbReference type="Pfam" id="PF10394">
    <property type="entry name" value="Hat1_N"/>
    <property type="match status" value="1"/>
</dbReference>
<evidence type="ECO:0000313" key="21">
    <source>
        <dbReference type="Proteomes" id="UP000005666"/>
    </source>
</evidence>
<keyword evidence="7 14" id="KW-0808">Transferase</keyword>
<feature type="binding site" evidence="16">
    <location>
        <position position="257"/>
    </location>
    <ligand>
        <name>acetyl-CoA</name>
        <dbReference type="ChEBI" id="CHEBI:57288"/>
    </ligand>
</feature>
<comment type="catalytic activity">
    <reaction evidence="13 14">
        <text>L-lysyl-[protein] + acetyl-CoA = N(6)-acetyl-L-lysyl-[protein] + CoA + H(+)</text>
        <dbReference type="Rhea" id="RHEA:45948"/>
        <dbReference type="Rhea" id="RHEA-COMP:9752"/>
        <dbReference type="Rhea" id="RHEA-COMP:10731"/>
        <dbReference type="ChEBI" id="CHEBI:15378"/>
        <dbReference type="ChEBI" id="CHEBI:29969"/>
        <dbReference type="ChEBI" id="CHEBI:57287"/>
        <dbReference type="ChEBI" id="CHEBI:57288"/>
        <dbReference type="ChEBI" id="CHEBI:61930"/>
        <dbReference type="EC" id="2.3.1.48"/>
    </reaction>
</comment>
<feature type="region of interest" description="Interaction with histone H4 N-terminus" evidence="16">
    <location>
        <begin position="42"/>
        <end position="44"/>
    </location>
</feature>
<dbReference type="EC" id="2.3.1.48" evidence="4 14"/>
<evidence type="ECO:0000256" key="4">
    <source>
        <dbReference type="ARBA" id="ARBA00013184"/>
    </source>
</evidence>
<dbReference type="PIRSF" id="PIRSF038084">
    <property type="entry name" value="HAT-B_cat"/>
    <property type="match status" value="1"/>
</dbReference>
<dbReference type="RefSeq" id="XP_003685152.1">
    <property type="nucleotide sequence ID" value="XM_003685104.1"/>
</dbReference>
<gene>
    <name evidence="20" type="primary">TPHA0D00750</name>
    <name evidence="20" type="ordered locus">TPHA_0D00750</name>
</gene>
<evidence type="ECO:0000256" key="7">
    <source>
        <dbReference type="ARBA" id="ARBA00022679"/>
    </source>
</evidence>
<feature type="active site" description="Proton donor/acceptor" evidence="15">
    <location>
        <position position="254"/>
    </location>
</feature>
<comment type="subcellular location">
    <subcellularLocation>
        <location evidence="2 14">Cytoplasm</location>
    </subcellularLocation>
    <subcellularLocation>
        <location evidence="1 14">Nucleus</location>
    </subcellularLocation>
</comment>
<evidence type="ECO:0000256" key="1">
    <source>
        <dbReference type="ARBA" id="ARBA00004123"/>
    </source>
</evidence>
<comment type="subunit">
    <text evidence="14">Component of the HAT-B complex composed of at least HAT1 and HAT2. The HAT-B complex binds to histone H4 tail.</text>
</comment>
<comment type="function">
    <text evidence="14">Catalytic component of the histone acetylase B (HAT-B) complex. Has intrinsic substrate specificity that modifies lysine in recognition sequence GXGKXG. Involved in DNA double-strand break repair.</text>
</comment>
<name>G8BS97_TETPH</name>
<organism evidence="20 21">
    <name type="scientific">Tetrapisispora phaffii (strain ATCC 24235 / CBS 4417 / NBRC 1672 / NRRL Y-8282 / UCD 70-5)</name>
    <name type="common">Yeast</name>
    <name type="synonym">Fabospora phaffii</name>
    <dbReference type="NCBI Taxonomy" id="1071381"/>
    <lineage>
        <taxon>Eukaryota</taxon>
        <taxon>Fungi</taxon>
        <taxon>Dikarya</taxon>
        <taxon>Ascomycota</taxon>
        <taxon>Saccharomycotina</taxon>
        <taxon>Saccharomycetes</taxon>
        <taxon>Saccharomycetales</taxon>
        <taxon>Saccharomycetaceae</taxon>
        <taxon>Tetrapisispora</taxon>
    </lineage>
</organism>
<evidence type="ECO:0000313" key="20">
    <source>
        <dbReference type="EMBL" id="CCE62718.1"/>
    </source>
</evidence>
<dbReference type="GO" id="GO:0006302">
    <property type="term" value="P:double-strand break repair"/>
    <property type="evidence" value="ECO:0007669"/>
    <property type="project" value="EnsemblFungi"/>
</dbReference>
<evidence type="ECO:0000256" key="13">
    <source>
        <dbReference type="ARBA" id="ARBA00048017"/>
    </source>
</evidence>
<keyword evidence="12 14" id="KW-0012">Acyltransferase</keyword>
<feature type="domain" description="Histone acetyl transferase HAT1 N-terminal" evidence="19">
    <location>
        <begin position="11"/>
        <end position="161"/>
    </location>
</feature>
<comment type="similarity">
    <text evidence="3 14">Belongs to the HAT1 family.</text>
</comment>
<dbReference type="GO" id="GO:0005737">
    <property type="term" value="C:cytoplasm"/>
    <property type="evidence" value="ECO:0007669"/>
    <property type="project" value="UniProtKB-SubCell"/>
</dbReference>
<dbReference type="InterPro" id="IPR017380">
    <property type="entry name" value="Hist_AcTrfase_B-typ_cat-su"/>
</dbReference>
<keyword evidence="10" id="KW-0234">DNA repair</keyword>
<evidence type="ECO:0000256" key="17">
    <source>
        <dbReference type="PIRSR" id="PIRSR038084-3"/>
    </source>
</evidence>
<evidence type="ECO:0000256" key="5">
    <source>
        <dbReference type="ARBA" id="ARBA00021268"/>
    </source>
</evidence>
<evidence type="ECO:0000256" key="10">
    <source>
        <dbReference type="ARBA" id="ARBA00023204"/>
    </source>
</evidence>
<dbReference type="EMBL" id="HE612859">
    <property type="protein sequence ID" value="CCE62718.1"/>
    <property type="molecule type" value="Genomic_DNA"/>
</dbReference>